<protein>
    <recommendedName>
        <fullName evidence="4">Plastid lipid-associated protein/fibrillin conserved domain-containing protein</fullName>
    </recommendedName>
</protein>
<evidence type="ECO:0000259" key="4">
    <source>
        <dbReference type="Pfam" id="PF04755"/>
    </source>
</evidence>
<evidence type="ECO:0000256" key="3">
    <source>
        <dbReference type="SAM" id="Coils"/>
    </source>
</evidence>
<dbReference type="Pfam" id="PF04755">
    <property type="entry name" value="PAP_fibrillin"/>
    <property type="match status" value="1"/>
</dbReference>
<evidence type="ECO:0000313" key="5">
    <source>
        <dbReference type="EMBL" id="CAK9271964.1"/>
    </source>
</evidence>
<name>A0ABP0X077_9BRYO</name>
<keyword evidence="6" id="KW-1185">Reference proteome</keyword>
<evidence type="ECO:0000256" key="2">
    <source>
        <dbReference type="ARBA" id="ARBA00022640"/>
    </source>
</evidence>
<dbReference type="InterPro" id="IPR006843">
    <property type="entry name" value="PAP/fibrillin_dom"/>
</dbReference>
<proteinExistence type="predicted"/>
<gene>
    <name evidence="5" type="ORF">CSSPJE1EN1_LOCUS17442</name>
</gene>
<keyword evidence="2" id="KW-0934">Plastid</keyword>
<feature type="coiled-coil region" evidence="3">
    <location>
        <begin position="303"/>
        <end position="330"/>
    </location>
</feature>
<comment type="subcellular location">
    <subcellularLocation>
        <location evidence="1">Plastid</location>
    </subcellularLocation>
</comment>
<reference evidence="5" key="1">
    <citation type="submission" date="2024-02" db="EMBL/GenBank/DDBJ databases">
        <authorList>
            <consortium name="ELIXIR-Norway"/>
            <consortium name="Elixir Norway"/>
        </authorList>
    </citation>
    <scope>NUCLEOTIDE SEQUENCE</scope>
</reference>
<evidence type="ECO:0000313" key="6">
    <source>
        <dbReference type="Proteomes" id="UP001497444"/>
    </source>
</evidence>
<keyword evidence="3" id="KW-0175">Coiled coil</keyword>
<accession>A0ABP0X077</accession>
<organism evidence="5 6">
    <name type="scientific">Sphagnum jensenii</name>
    <dbReference type="NCBI Taxonomy" id="128206"/>
    <lineage>
        <taxon>Eukaryota</taxon>
        <taxon>Viridiplantae</taxon>
        <taxon>Streptophyta</taxon>
        <taxon>Embryophyta</taxon>
        <taxon>Bryophyta</taxon>
        <taxon>Sphagnophytina</taxon>
        <taxon>Sphagnopsida</taxon>
        <taxon>Sphagnales</taxon>
        <taxon>Sphagnaceae</taxon>
        <taxon>Sphagnum</taxon>
    </lineage>
</organism>
<dbReference type="PANTHER" id="PTHR31906">
    <property type="entry name" value="PLASTID-LIPID-ASSOCIATED PROTEIN 4, CHLOROPLASTIC-RELATED"/>
    <property type="match status" value="1"/>
</dbReference>
<dbReference type="InterPro" id="IPR039633">
    <property type="entry name" value="PAP"/>
</dbReference>
<sequence>MLRMVSLGNRVSNGLNFTCSSSNLFSERAHGGLLRPNQHRSQRQLKCGCTSSGLRVVEHSLILHQKLQSRLDKGFKRFGAGLTSAVWELHHHFARVEGEDVLKAGEVEWGSKATALGISLGGIIFLGPYLGSEDFMTIAIAASAPPLAQMRPGGMLVEKLAENFKTSKVMEKVVTVVSGQTLVDPIALEKEVKEILQGEHSFEEWRKSVLDNAQNSLTTAVDMISNFTPESTTESLVASFQGFAETAAERFAAFELSALVGLGERWLIYIPLVILPMAWQMRAQSNARAEDLRAREEERRLLSEETQVKAERVRRELERIELKASLLEVIKSLDEIATQSRRGAISDIVEKLRAVCPPYETKLAPSDTGSTIGSTGPNDSFTYVPALPDLDGDWCLIYRSESNGAGEELGFGISGIDVKNVRQQVRHREAADRVASKALQSSLVAKNVAEIRLGQLGVVEVAIQGSWERLNNGQAGLLSFDTIMARPREILGNRVSDELPAVQIPLPEQLQQTAEWEVLYLDESLRINRSQQGQLFIFTKQK</sequence>
<evidence type="ECO:0000256" key="1">
    <source>
        <dbReference type="ARBA" id="ARBA00004474"/>
    </source>
</evidence>
<dbReference type="EMBL" id="OZ020099">
    <property type="protein sequence ID" value="CAK9271964.1"/>
    <property type="molecule type" value="Genomic_DNA"/>
</dbReference>
<dbReference type="Proteomes" id="UP001497444">
    <property type="component" value="Chromosome 4"/>
</dbReference>
<feature type="domain" description="Plastid lipid-associated protein/fibrillin conserved" evidence="4">
    <location>
        <begin position="386"/>
        <end position="538"/>
    </location>
</feature>